<evidence type="ECO:0008006" key="3">
    <source>
        <dbReference type="Google" id="ProtNLM"/>
    </source>
</evidence>
<organism evidence="1 2">
    <name type="scientific">Sellimonas catena</name>
    <dbReference type="NCBI Taxonomy" id="2994035"/>
    <lineage>
        <taxon>Bacteria</taxon>
        <taxon>Bacillati</taxon>
        <taxon>Bacillota</taxon>
        <taxon>Clostridia</taxon>
        <taxon>Lachnospirales</taxon>
        <taxon>Lachnospiraceae</taxon>
        <taxon>Sellimonas</taxon>
    </lineage>
</organism>
<accession>A0A9W6C5A9</accession>
<keyword evidence="2" id="KW-1185">Reference proteome</keyword>
<proteinExistence type="predicted"/>
<evidence type="ECO:0000313" key="2">
    <source>
        <dbReference type="Proteomes" id="UP001145145"/>
    </source>
</evidence>
<dbReference type="SUPFAM" id="SSF81301">
    <property type="entry name" value="Nucleotidyltransferase"/>
    <property type="match status" value="1"/>
</dbReference>
<sequence>MEGVKRYCVRLLTHNEQWKEEFQKVKQSIQEQWADNVLDIQHVGSTAVPLICAKPILDVAVRLRSVRQLDPSFLEALGYDYCGIQHGNPLHHLFVLRGPGEISLQHIHCYDQTAPEFDRIVGFRDYLNAHPDAARLYEALKKDLAEKYPDNRPAYTKGKEDFIQNICEKF</sequence>
<reference evidence="1 2" key="1">
    <citation type="journal article" date="2023" name="Int. J. Syst. Evol. Microbiol.">
        <title>Sellimonas catena sp. nov., isolated from human faeces.</title>
        <authorList>
            <person name="Hisatomi A."/>
            <person name="Ohkuma M."/>
            <person name="Sakamoto M."/>
        </authorList>
    </citation>
    <scope>NUCLEOTIDE SEQUENCE [LARGE SCALE GENOMIC DNA]</scope>
    <source>
        <strain evidence="1 2">12EGH17</strain>
    </source>
</reference>
<dbReference type="RefSeq" id="WP_087168498.1">
    <property type="nucleotide sequence ID" value="NZ_BSBO01000012.1"/>
</dbReference>
<dbReference type="AlphaFoldDB" id="A0A9W6C5A9"/>
<dbReference type="Proteomes" id="UP001145145">
    <property type="component" value="Unassembled WGS sequence"/>
</dbReference>
<evidence type="ECO:0000313" key="1">
    <source>
        <dbReference type="EMBL" id="GLG04203.1"/>
    </source>
</evidence>
<dbReference type="Gene3D" id="3.30.460.10">
    <property type="entry name" value="Beta Polymerase, domain 2"/>
    <property type="match status" value="1"/>
</dbReference>
<dbReference type="PANTHER" id="PTHR34822:SF1">
    <property type="entry name" value="GRPB FAMILY PROTEIN"/>
    <property type="match status" value="1"/>
</dbReference>
<name>A0A9W6C5A9_9FIRM</name>
<dbReference type="EMBL" id="BSBO01000012">
    <property type="protein sequence ID" value="GLG04203.1"/>
    <property type="molecule type" value="Genomic_DNA"/>
</dbReference>
<protein>
    <recommendedName>
        <fullName evidence="3">GrpB family protein</fullName>
    </recommendedName>
</protein>
<dbReference type="InterPro" id="IPR043519">
    <property type="entry name" value="NT_sf"/>
</dbReference>
<dbReference type="PANTHER" id="PTHR34822">
    <property type="entry name" value="GRPB DOMAIN PROTEIN (AFU_ORTHOLOGUE AFUA_1G01530)"/>
    <property type="match status" value="1"/>
</dbReference>
<comment type="caution">
    <text evidence="1">The sequence shown here is derived from an EMBL/GenBank/DDBJ whole genome shotgun (WGS) entry which is preliminary data.</text>
</comment>
<dbReference type="InterPro" id="IPR007344">
    <property type="entry name" value="GrpB/CoaE"/>
</dbReference>
<gene>
    <name evidence="1" type="ORF">Selli1_13770</name>
</gene>
<dbReference type="Pfam" id="PF04229">
    <property type="entry name" value="GrpB"/>
    <property type="match status" value="1"/>
</dbReference>